<reference evidence="2 3" key="1">
    <citation type="journal article" date="2002" name="Int. J. Syst. Evol. Microbiol.">
        <title>Sphingopyxis witflariensis sp. nov., isolated from activated sludge.</title>
        <authorList>
            <person name="Kampfer P."/>
            <person name="Witzenberger R."/>
            <person name="Denner E.B."/>
            <person name="Busse H.J."/>
            <person name="Neef A."/>
        </authorList>
    </citation>
    <scope>NUCLEOTIDE SEQUENCE [LARGE SCALE GENOMIC DNA]</scope>
    <source>
        <strain evidence="2 3">DSM 14551</strain>
    </source>
</reference>
<dbReference type="Proteomes" id="UP000197097">
    <property type="component" value="Unassembled WGS sequence"/>
</dbReference>
<dbReference type="InterPro" id="IPR039422">
    <property type="entry name" value="MarR/SlyA-like"/>
</dbReference>
<organism evidence="2 3">
    <name type="scientific">Sphingopyxis witflariensis</name>
    <dbReference type="NCBI Taxonomy" id="173675"/>
    <lineage>
        <taxon>Bacteria</taxon>
        <taxon>Pseudomonadati</taxon>
        <taxon>Pseudomonadota</taxon>
        <taxon>Alphaproteobacteria</taxon>
        <taxon>Sphingomonadales</taxon>
        <taxon>Sphingomonadaceae</taxon>
        <taxon>Sphingopyxis</taxon>
    </lineage>
</organism>
<dbReference type="PANTHER" id="PTHR33164:SF57">
    <property type="entry name" value="MARR-FAMILY TRANSCRIPTIONAL REGULATOR"/>
    <property type="match status" value="1"/>
</dbReference>
<dbReference type="SUPFAM" id="SSF46785">
    <property type="entry name" value="Winged helix' DNA-binding domain"/>
    <property type="match status" value="1"/>
</dbReference>
<dbReference type="Gene3D" id="1.10.10.10">
    <property type="entry name" value="Winged helix-like DNA-binding domain superfamily/Winged helix DNA-binding domain"/>
    <property type="match status" value="1"/>
</dbReference>
<dbReference type="GO" id="GO:0003700">
    <property type="term" value="F:DNA-binding transcription factor activity"/>
    <property type="evidence" value="ECO:0007669"/>
    <property type="project" value="InterPro"/>
</dbReference>
<dbReference type="InterPro" id="IPR036390">
    <property type="entry name" value="WH_DNA-bd_sf"/>
</dbReference>
<dbReference type="GO" id="GO:0006950">
    <property type="term" value="P:response to stress"/>
    <property type="evidence" value="ECO:0007669"/>
    <property type="project" value="TreeGrafter"/>
</dbReference>
<protein>
    <submittedName>
        <fullName evidence="2">MarR family transcriptional regulator</fullName>
    </submittedName>
</protein>
<dbReference type="InterPro" id="IPR000835">
    <property type="entry name" value="HTH_MarR-typ"/>
</dbReference>
<gene>
    <name evidence="2" type="ORF">CDQ91_08265</name>
</gene>
<sequence>MRLTKDASPSDRLINLFGALAQGVSDEMRGAISQRFPAGGETAAALSLIGHEPGLSIDQIGKALRLSHAGAARVVERLVAQNFVLKAQSACDRRVMHVSLTPSGETERMALLNLRSKAITALLAAVGEKDRAALERVAETILASLPRDDVRARTTCRFCDEEKCTNCPTDIVGPGITN</sequence>
<name>A0A246JZF4_9SPHN</name>
<evidence type="ECO:0000313" key="3">
    <source>
        <dbReference type="Proteomes" id="UP000197097"/>
    </source>
</evidence>
<dbReference type="Pfam" id="PF12802">
    <property type="entry name" value="MarR_2"/>
    <property type="match status" value="1"/>
</dbReference>
<dbReference type="RefSeq" id="WP_088472230.1">
    <property type="nucleotide sequence ID" value="NZ_NISJ01000003.1"/>
</dbReference>
<evidence type="ECO:0000313" key="2">
    <source>
        <dbReference type="EMBL" id="OWQ98574.1"/>
    </source>
</evidence>
<dbReference type="PANTHER" id="PTHR33164">
    <property type="entry name" value="TRANSCRIPTIONAL REGULATOR, MARR FAMILY"/>
    <property type="match status" value="1"/>
</dbReference>
<dbReference type="AlphaFoldDB" id="A0A246JZF4"/>
<dbReference type="InterPro" id="IPR036388">
    <property type="entry name" value="WH-like_DNA-bd_sf"/>
</dbReference>
<dbReference type="PROSITE" id="PS50995">
    <property type="entry name" value="HTH_MARR_2"/>
    <property type="match status" value="1"/>
</dbReference>
<keyword evidence="3" id="KW-1185">Reference proteome</keyword>
<feature type="domain" description="HTH marR-type" evidence="1">
    <location>
        <begin position="10"/>
        <end position="143"/>
    </location>
</feature>
<comment type="caution">
    <text evidence="2">The sequence shown here is derived from an EMBL/GenBank/DDBJ whole genome shotgun (WGS) entry which is preliminary data.</text>
</comment>
<dbReference type="OrthoDB" id="7875071at2"/>
<evidence type="ECO:0000259" key="1">
    <source>
        <dbReference type="PROSITE" id="PS50995"/>
    </source>
</evidence>
<accession>A0A246JZF4</accession>
<proteinExistence type="predicted"/>
<dbReference type="SMART" id="SM00347">
    <property type="entry name" value="HTH_MARR"/>
    <property type="match status" value="1"/>
</dbReference>
<dbReference type="EMBL" id="NISJ01000003">
    <property type="protein sequence ID" value="OWQ98574.1"/>
    <property type="molecule type" value="Genomic_DNA"/>
</dbReference>